<organism evidence="1 2">
    <name type="scientific">Trifolium medium</name>
    <dbReference type="NCBI Taxonomy" id="97028"/>
    <lineage>
        <taxon>Eukaryota</taxon>
        <taxon>Viridiplantae</taxon>
        <taxon>Streptophyta</taxon>
        <taxon>Embryophyta</taxon>
        <taxon>Tracheophyta</taxon>
        <taxon>Spermatophyta</taxon>
        <taxon>Magnoliopsida</taxon>
        <taxon>eudicotyledons</taxon>
        <taxon>Gunneridae</taxon>
        <taxon>Pentapetalae</taxon>
        <taxon>rosids</taxon>
        <taxon>fabids</taxon>
        <taxon>Fabales</taxon>
        <taxon>Fabaceae</taxon>
        <taxon>Papilionoideae</taxon>
        <taxon>50 kb inversion clade</taxon>
        <taxon>NPAAA clade</taxon>
        <taxon>Hologalegina</taxon>
        <taxon>IRL clade</taxon>
        <taxon>Trifolieae</taxon>
        <taxon>Trifolium</taxon>
    </lineage>
</organism>
<proteinExistence type="predicted"/>
<evidence type="ECO:0000313" key="2">
    <source>
        <dbReference type="Proteomes" id="UP000265520"/>
    </source>
</evidence>
<dbReference type="GO" id="GO:0016787">
    <property type="term" value="F:hydrolase activity"/>
    <property type="evidence" value="ECO:0007669"/>
    <property type="project" value="UniProtKB-KW"/>
</dbReference>
<sequence length="35" mass="4000">MLVRMAIDKFGTAAVRNSWYDPKQVSEHVLSGYTK</sequence>
<dbReference type="Proteomes" id="UP000265520">
    <property type="component" value="Unassembled WGS sequence"/>
</dbReference>
<dbReference type="AlphaFoldDB" id="A0A392QPN9"/>
<reference evidence="1 2" key="1">
    <citation type="journal article" date="2018" name="Front. Plant Sci.">
        <title>Red Clover (Trifolium pratense) and Zigzag Clover (T. medium) - A Picture of Genomic Similarities and Differences.</title>
        <authorList>
            <person name="Dluhosova J."/>
            <person name="Istvanek J."/>
            <person name="Nedelnik J."/>
            <person name="Repkova J."/>
        </authorList>
    </citation>
    <scope>NUCLEOTIDE SEQUENCE [LARGE SCALE GENOMIC DNA]</scope>
    <source>
        <strain evidence="2">cv. 10/8</strain>
        <tissue evidence="1">Leaf</tissue>
    </source>
</reference>
<protein>
    <submittedName>
        <fullName evidence="1">2-hydroxy-6-oxo-6-phenylhexa-24-dienoate hydrolase-like</fullName>
    </submittedName>
</protein>
<keyword evidence="1" id="KW-0378">Hydrolase</keyword>
<accession>A0A392QPN9</accession>
<dbReference type="EMBL" id="LXQA010149648">
    <property type="protein sequence ID" value="MCI25832.1"/>
    <property type="molecule type" value="Genomic_DNA"/>
</dbReference>
<comment type="caution">
    <text evidence="1">The sequence shown here is derived from an EMBL/GenBank/DDBJ whole genome shotgun (WGS) entry which is preliminary data.</text>
</comment>
<name>A0A392QPN9_9FABA</name>
<keyword evidence="2" id="KW-1185">Reference proteome</keyword>
<feature type="non-terminal residue" evidence="1">
    <location>
        <position position="35"/>
    </location>
</feature>
<evidence type="ECO:0000313" key="1">
    <source>
        <dbReference type="EMBL" id="MCI25832.1"/>
    </source>
</evidence>